<evidence type="ECO:0000313" key="1">
    <source>
        <dbReference type="EMBL" id="KAK0474697.1"/>
    </source>
</evidence>
<gene>
    <name evidence="1" type="ORF">EDD18DRAFT_1367513</name>
</gene>
<reference evidence="1" key="1">
    <citation type="submission" date="2023-06" db="EMBL/GenBank/DDBJ databases">
        <authorList>
            <consortium name="Lawrence Berkeley National Laboratory"/>
            <person name="Ahrendt S."/>
            <person name="Sahu N."/>
            <person name="Indic B."/>
            <person name="Wong-Bajracharya J."/>
            <person name="Merenyi Z."/>
            <person name="Ke H.-M."/>
            <person name="Monk M."/>
            <person name="Kocsube S."/>
            <person name="Drula E."/>
            <person name="Lipzen A."/>
            <person name="Balint B."/>
            <person name="Henrissat B."/>
            <person name="Andreopoulos B."/>
            <person name="Martin F.M."/>
            <person name="Harder C.B."/>
            <person name="Rigling D."/>
            <person name="Ford K.L."/>
            <person name="Foster G.D."/>
            <person name="Pangilinan J."/>
            <person name="Papanicolaou A."/>
            <person name="Barry K."/>
            <person name="LaButti K."/>
            <person name="Viragh M."/>
            <person name="Koriabine M."/>
            <person name="Yan M."/>
            <person name="Riley R."/>
            <person name="Champramary S."/>
            <person name="Plett K.L."/>
            <person name="Tsai I.J."/>
            <person name="Slot J."/>
            <person name="Sipos G."/>
            <person name="Plett J."/>
            <person name="Nagy L.G."/>
            <person name="Grigoriev I.V."/>
        </authorList>
    </citation>
    <scope>NUCLEOTIDE SEQUENCE</scope>
    <source>
        <strain evidence="1">HWK02</strain>
    </source>
</reference>
<protein>
    <submittedName>
        <fullName evidence="1">Uncharacterized protein</fullName>
    </submittedName>
</protein>
<evidence type="ECO:0000313" key="2">
    <source>
        <dbReference type="Proteomes" id="UP001175228"/>
    </source>
</evidence>
<comment type="caution">
    <text evidence="1">The sequence shown here is derived from an EMBL/GenBank/DDBJ whole genome shotgun (WGS) entry which is preliminary data.</text>
</comment>
<dbReference type="AlphaFoldDB" id="A0AA39NZE4"/>
<sequence>MSEDIELHIFHASAFKNTLDAHYYLDLPCSPSTTMTSIVSHTSQTYHILAVHYYDLRIGYDVPYYNRHLDLRPVHTYTTNVPLSVVTSDLGSSDANHAALIAGVAAVPPALPFVAIVIYQPLSSFPERVYLYLTMPRLLQREIVEPGTEQELGNLPERDVGHRALGSLEHISLSPLSFYVPQPSILVPTQSRHICSEASRPCAGPWSKYEFLLVFSSHEYGSKGHAMVATRPSSAFAVPVLVIRLLALACTVPHYSPNYPRHEDNWYLQAVHRFGDALTHSGGVTPSLPSVIVALIYHRGYNIRGSSVLQIFVSTTLQLRRFEGAEPAAVKSYFAFADCSIQCTLETIREVMVPLVAVNRYEAREDGLQQLSAYQAAIPAHNNDGDFDMNADDIVEEEEEDPEIEQRWLQDYSAKSIALSGIMLEVSRAEHPCSWGVAIRTTTAR</sequence>
<accession>A0AA39NZE4</accession>
<proteinExistence type="predicted"/>
<dbReference type="Proteomes" id="UP001175228">
    <property type="component" value="Unassembled WGS sequence"/>
</dbReference>
<name>A0AA39NZE4_9AGAR</name>
<dbReference type="EMBL" id="JAUEPU010000163">
    <property type="protein sequence ID" value="KAK0474697.1"/>
    <property type="molecule type" value="Genomic_DNA"/>
</dbReference>
<keyword evidence="2" id="KW-1185">Reference proteome</keyword>
<organism evidence="1 2">
    <name type="scientific">Armillaria luteobubalina</name>
    <dbReference type="NCBI Taxonomy" id="153913"/>
    <lineage>
        <taxon>Eukaryota</taxon>
        <taxon>Fungi</taxon>
        <taxon>Dikarya</taxon>
        <taxon>Basidiomycota</taxon>
        <taxon>Agaricomycotina</taxon>
        <taxon>Agaricomycetes</taxon>
        <taxon>Agaricomycetidae</taxon>
        <taxon>Agaricales</taxon>
        <taxon>Marasmiineae</taxon>
        <taxon>Physalacriaceae</taxon>
        <taxon>Armillaria</taxon>
    </lineage>
</organism>